<proteinExistence type="predicted"/>
<reference evidence="2 3" key="1">
    <citation type="submission" date="2016-01" db="EMBL/GenBank/DDBJ databases">
        <title>Use of Whole Genome Sequencing to ascertain that Brevibacterium massiliense (Roux, Raoult 2009) is a later heterotypic synonym of Brevibacterium ravenspurgense (Mages 2008).</title>
        <authorList>
            <person name="Bernier A.-M."/>
            <person name="Burdz T."/>
            <person name="Huynh C."/>
            <person name="Pachecho A.L."/>
            <person name="Wiebe D."/>
            <person name="Bonner C."/>
            <person name="Bernard K."/>
        </authorList>
    </citation>
    <scope>NUCLEOTIDE SEQUENCE [LARGE SCALE GENOMIC DNA]</scope>
    <source>
        <strain evidence="2 3">CCUG56047</strain>
    </source>
</reference>
<feature type="compositionally biased region" description="Acidic residues" evidence="1">
    <location>
        <begin position="350"/>
        <end position="376"/>
    </location>
</feature>
<dbReference type="Proteomes" id="UP000243589">
    <property type="component" value="Unassembled WGS sequence"/>
</dbReference>
<evidence type="ECO:0000313" key="3">
    <source>
        <dbReference type="Proteomes" id="UP000243589"/>
    </source>
</evidence>
<feature type="compositionally biased region" description="Basic and acidic residues" evidence="1">
    <location>
        <begin position="103"/>
        <end position="113"/>
    </location>
</feature>
<feature type="region of interest" description="Disordered" evidence="1">
    <location>
        <begin position="350"/>
        <end position="527"/>
    </location>
</feature>
<gene>
    <name evidence="2" type="ORF">Bravens_00907</name>
</gene>
<dbReference type="AlphaFoldDB" id="A0A150H6Z8"/>
<evidence type="ECO:0008006" key="4">
    <source>
        <dbReference type="Google" id="ProtNLM"/>
    </source>
</evidence>
<comment type="caution">
    <text evidence="2">The sequence shown here is derived from an EMBL/GenBank/DDBJ whole genome shotgun (WGS) entry which is preliminary data.</text>
</comment>
<dbReference type="RefSeq" id="WP_062020706.1">
    <property type="nucleotide sequence ID" value="NZ_LQQC01000010.1"/>
</dbReference>
<name>A0A150H6Z8_9MICO</name>
<dbReference type="EMBL" id="LQQC01000010">
    <property type="protein sequence ID" value="KXZ57876.1"/>
    <property type="molecule type" value="Genomic_DNA"/>
</dbReference>
<evidence type="ECO:0000256" key="1">
    <source>
        <dbReference type="SAM" id="MobiDB-lite"/>
    </source>
</evidence>
<keyword evidence="3" id="KW-1185">Reference proteome</keyword>
<feature type="compositionally biased region" description="Basic and acidic residues" evidence="1">
    <location>
        <begin position="8"/>
        <end position="95"/>
    </location>
</feature>
<organism evidence="2 3">
    <name type="scientific">Brevibacterium ravenspurgense</name>
    <dbReference type="NCBI Taxonomy" id="479117"/>
    <lineage>
        <taxon>Bacteria</taxon>
        <taxon>Bacillati</taxon>
        <taxon>Actinomycetota</taxon>
        <taxon>Actinomycetes</taxon>
        <taxon>Micrococcales</taxon>
        <taxon>Brevibacteriaceae</taxon>
        <taxon>Brevibacterium</taxon>
    </lineage>
</organism>
<evidence type="ECO:0000313" key="2">
    <source>
        <dbReference type="EMBL" id="KXZ57876.1"/>
    </source>
</evidence>
<dbReference type="InterPro" id="IPR011990">
    <property type="entry name" value="TPR-like_helical_dom_sf"/>
</dbReference>
<feature type="region of interest" description="Disordered" evidence="1">
    <location>
        <begin position="1"/>
        <end position="142"/>
    </location>
</feature>
<accession>A0A150H6Z8</accession>
<sequence length="527" mass="58224">MANSSSHDGQRSERRPDRGSRFQRRDSGTERKNNRRDGRSWDGERRDADRRKKWDGERRRDGRSWDGERRDGDRRKKWDGDRRRDGRSWDGERRDGGRRKKWDGKPRFKDNKRSDRRPKKRDDRPRFNAPPIPEGITGKELPGHVKSELRGLSAENSERTAKHIVAAGFLLDVDLDQAYEHAKAAARSAGRIGAAREALGLVAYHKGLYDEASRELRTHMRITGSKDNLAVIADAERGRGRPQKAIDMFADANRNDLSKDIWLELAIVAAGAHSDLGDLETARKTIEDVGFTGHKPASAIRLLQAYADLLRVSGDSETADKYDKLAQVTAERTGLTDASEEVDIIVIEEELEDEAADDKQTEEDPAEDEQAEEASDNAESATIELAEDVSADSDLRDAGTEKDEEAGPAVGDDKSEGAPADDGPVPVAEGNTLEDEINEEMAEIMADIDAAQEQRKADEKPETAEAEAGEAAVAETEAAKSEPAETETAPVSEPAPEDTESEDAEAKRQPSVDDDPEPGDTPPMFDL</sequence>
<dbReference type="Gene3D" id="1.25.40.10">
    <property type="entry name" value="Tetratricopeptide repeat domain"/>
    <property type="match status" value="1"/>
</dbReference>
<dbReference type="PATRIC" id="fig|479117.4.peg.907"/>
<feature type="compositionally biased region" description="Acidic residues" evidence="1">
    <location>
        <begin position="432"/>
        <end position="442"/>
    </location>
</feature>
<protein>
    <recommendedName>
        <fullName evidence="4">Tetratricopeptide repeat protein</fullName>
    </recommendedName>
</protein>
<feature type="compositionally biased region" description="Basic and acidic residues" evidence="1">
    <location>
        <begin position="452"/>
        <end position="463"/>
    </location>
</feature>